<dbReference type="SUPFAM" id="SSF57850">
    <property type="entry name" value="RING/U-box"/>
    <property type="match status" value="1"/>
</dbReference>
<comment type="caution">
    <text evidence="6">The sequence shown here is derived from an EMBL/GenBank/DDBJ whole genome shotgun (WGS) entry which is preliminary data.</text>
</comment>
<dbReference type="EMBL" id="JBJQND010000003">
    <property type="protein sequence ID" value="KAL3882065.1"/>
    <property type="molecule type" value="Genomic_DNA"/>
</dbReference>
<dbReference type="Proteomes" id="UP001634394">
    <property type="component" value="Unassembled WGS sequence"/>
</dbReference>
<keyword evidence="1" id="KW-0479">Metal-binding</keyword>
<dbReference type="AlphaFoldDB" id="A0ABD3X7H6"/>
<protein>
    <recommendedName>
        <fullName evidence="5">RING-type domain-containing protein</fullName>
    </recommendedName>
</protein>
<keyword evidence="7" id="KW-1185">Reference proteome</keyword>
<keyword evidence="3" id="KW-0862">Zinc</keyword>
<dbReference type="InterPro" id="IPR013083">
    <property type="entry name" value="Znf_RING/FYVE/PHD"/>
</dbReference>
<evidence type="ECO:0000313" key="7">
    <source>
        <dbReference type="Proteomes" id="UP001634394"/>
    </source>
</evidence>
<dbReference type="PROSITE" id="PS50089">
    <property type="entry name" value="ZF_RING_2"/>
    <property type="match status" value="1"/>
</dbReference>
<evidence type="ECO:0000259" key="5">
    <source>
        <dbReference type="PROSITE" id="PS50089"/>
    </source>
</evidence>
<proteinExistence type="predicted"/>
<evidence type="ECO:0000256" key="4">
    <source>
        <dbReference type="PROSITE-ProRule" id="PRU00175"/>
    </source>
</evidence>
<evidence type="ECO:0000256" key="2">
    <source>
        <dbReference type="ARBA" id="ARBA00022771"/>
    </source>
</evidence>
<evidence type="ECO:0000256" key="1">
    <source>
        <dbReference type="ARBA" id="ARBA00022723"/>
    </source>
</evidence>
<gene>
    <name evidence="6" type="ORF">ACJMK2_028440</name>
</gene>
<organism evidence="6 7">
    <name type="scientific">Sinanodonta woodiana</name>
    <name type="common">Chinese pond mussel</name>
    <name type="synonym">Anodonta woodiana</name>
    <dbReference type="NCBI Taxonomy" id="1069815"/>
    <lineage>
        <taxon>Eukaryota</taxon>
        <taxon>Metazoa</taxon>
        <taxon>Spiralia</taxon>
        <taxon>Lophotrochozoa</taxon>
        <taxon>Mollusca</taxon>
        <taxon>Bivalvia</taxon>
        <taxon>Autobranchia</taxon>
        <taxon>Heteroconchia</taxon>
        <taxon>Palaeoheterodonta</taxon>
        <taxon>Unionida</taxon>
        <taxon>Unionoidea</taxon>
        <taxon>Unionidae</taxon>
        <taxon>Unioninae</taxon>
        <taxon>Sinanodonta</taxon>
    </lineage>
</organism>
<feature type="domain" description="RING-type" evidence="5">
    <location>
        <begin position="250"/>
        <end position="286"/>
    </location>
</feature>
<dbReference type="Gene3D" id="3.30.40.10">
    <property type="entry name" value="Zinc/RING finger domain, C3HC4 (zinc finger)"/>
    <property type="match status" value="1"/>
</dbReference>
<sequence length="297" mass="35133">MVRCIVGDVQNQWRLMFDPLFDICLAFKTMVNRFLDDMHTLRRLMLDHLFDSGSTLDEMVCRVMENMHHLRKLMLHHVFDTGLSFNMMYQCLRYDTLMTSMLDHLLDVSLTFDKMVYHSMDARHHLRKLIPDRFLILESTLLAEAKTLDRIPVSPTDVESCVDKVSIWSFGRGQTLSQFFQALSTIWTMSRKRRTFTWRCNETLNSPQSSVPSPAKVIKPRKRYLFEGIKRLLCREIKRQNEDLRQKLNCQECKEKPRCVVFLPCRHILLCSDCAAYVEKKCPTCKRDIEEKIVVQR</sequence>
<dbReference type="InterPro" id="IPR001841">
    <property type="entry name" value="Znf_RING"/>
</dbReference>
<dbReference type="PANTHER" id="PTHR12183">
    <property type="entry name" value="MITOCHONDRIAL UBIQUITIN LIGASE ACTIVATOR OF NFKB 1"/>
    <property type="match status" value="1"/>
</dbReference>
<accession>A0ABD3X7H6</accession>
<evidence type="ECO:0000313" key="6">
    <source>
        <dbReference type="EMBL" id="KAL3882065.1"/>
    </source>
</evidence>
<evidence type="ECO:0000256" key="3">
    <source>
        <dbReference type="ARBA" id="ARBA00022833"/>
    </source>
</evidence>
<dbReference type="InterPro" id="IPR051652">
    <property type="entry name" value="MDM2_MDM4_MUL1"/>
</dbReference>
<keyword evidence="2 4" id="KW-0863">Zinc-finger</keyword>
<dbReference type="Pfam" id="PF13920">
    <property type="entry name" value="zf-C3HC4_3"/>
    <property type="match status" value="1"/>
</dbReference>
<reference evidence="6 7" key="1">
    <citation type="submission" date="2024-11" db="EMBL/GenBank/DDBJ databases">
        <title>Chromosome-level genome assembly of the freshwater bivalve Anodonta woodiana.</title>
        <authorList>
            <person name="Chen X."/>
        </authorList>
    </citation>
    <scope>NUCLEOTIDE SEQUENCE [LARGE SCALE GENOMIC DNA]</scope>
    <source>
        <strain evidence="6">MN2024</strain>
        <tissue evidence="6">Gills</tissue>
    </source>
</reference>
<name>A0ABD3X7H6_SINWO</name>
<dbReference type="GO" id="GO:0008270">
    <property type="term" value="F:zinc ion binding"/>
    <property type="evidence" value="ECO:0007669"/>
    <property type="project" value="UniProtKB-KW"/>
</dbReference>
<dbReference type="PANTHER" id="PTHR12183:SF32">
    <property type="entry name" value="MITOCHONDRIAL E3 UBIQUITIN PROTEIN LIGASE 1"/>
    <property type="match status" value="1"/>
</dbReference>